<gene>
    <name evidence="1" type="ORF">C8D89_105225</name>
</gene>
<reference evidence="1 2" key="1">
    <citation type="submission" date="2018-04" db="EMBL/GenBank/DDBJ databases">
        <title>Genomic Encyclopedia of Type Strains, Phase IV (KMG-IV): sequencing the most valuable type-strain genomes for metagenomic binning, comparative biology and taxonomic classification.</title>
        <authorList>
            <person name="Goeker M."/>
        </authorList>
    </citation>
    <scope>NUCLEOTIDE SEQUENCE [LARGE SCALE GENOMIC DNA]</scope>
    <source>
        <strain evidence="1 2">DSM 45771</strain>
    </source>
</reference>
<protein>
    <submittedName>
        <fullName evidence="1">Uncharacterized protein</fullName>
    </submittedName>
</protein>
<keyword evidence="2" id="KW-1185">Reference proteome</keyword>
<dbReference type="Proteomes" id="UP000245639">
    <property type="component" value="Unassembled WGS sequence"/>
</dbReference>
<dbReference type="RefSeq" id="WP_116708389.1">
    <property type="nucleotide sequence ID" value="NZ_QEKW01000005.1"/>
</dbReference>
<evidence type="ECO:0000313" key="1">
    <source>
        <dbReference type="EMBL" id="PVZ10148.1"/>
    </source>
</evidence>
<accession>A0A2U1FDB5</accession>
<comment type="caution">
    <text evidence="1">The sequence shown here is derived from an EMBL/GenBank/DDBJ whole genome shotgun (WGS) entry which is preliminary data.</text>
</comment>
<evidence type="ECO:0000313" key="2">
    <source>
        <dbReference type="Proteomes" id="UP000245639"/>
    </source>
</evidence>
<sequence>MYDPLDPAEHIGPTTPDEAHEAAGLFDQLHALGGWGKAAIAYACTTNEGRGGDNRRTNEDSSPFPMSAAEFARLEVPGLSDRKTIRKYRLAWEWAIREGHAAHVEPGEPYALPSLSWDEYRQGRAAVANAEPAPADGPATTGELFEGMDAALDAIEHQIKGERDAQRREALAVHFRERVARIALLLDAPDIDSAA</sequence>
<proteinExistence type="predicted"/>
<dbReference type="EMBL" id="QEKW01000005">
    <property type="protein sequence ID" value="PVZ10148.1"/>
    <property type="molecule type" value="Genomic_DNA"/>
</dbReference>
<dbReference type="AlphaFoldDB" id="A0A2U1FDB5"/>
<name>A0A2U1FDB5_9PSEU</name>
<organism evidence="1 2">
    <name type="scientific">Actinomycetospora cinnamomea</name>
    <dbReference type="NCBI Taxonomy" id="663609"/>
    <lineage>
        <taxon>Bacteria</taxon>
        <taxon>Bacillati</taxon>
        <taxon>Actinomycetota</taxon>
        <taxon>Actinomycetes</taxon>
        <taxon>Pseudonocardiales</taxon>
        <taxon>Pseudonocardiaceae</taxon>
        <taxon>Actinomycetospora</taxon>
    </lineage>
</organism>